<dbReference type="InterPro" id="IPR036291">
    <property type="entry name" value="NAD(P)-bd_dom_sf"/>
</dbReference>
<dbReference type="PANTHER" id="PTHR43708:SF4">
    <property type="entry name" value="OXIDOREDUCTASE YCEM-RELATED"/>
    <property type="match status" value="1"/>
</dbReference>
<dbReference type="InterPro" id="IPR051317">
    <property type="entry name" value="Gfo/Idh/MocA_oxidoreduct"/>
</dbReference>
<dbReference type="Proteomes" id="UP001165381">
    <property type="component" value="Unassembled WGS sequence"/>
</dbReference>
<evidence type="ECO:0000259" key="2">
    <source>
        <dbReference type="Pfam" id="PF21378"/>
    </source>
</evidence>
<dbReference type="InterPro" id="IPR000683">
    <property type="entry name" value="Gfo/Idh/MocA-like_OxRdtase_N"/>
</dbReference>
<protein>
    <submittedName>
        <fullName evidence="3">Gfo/Idh/MocA family oxidoreductase</fullName>
    </submittedName>
</protein>
<dbReference type="Gene3D" id="3.40.50.720">
    <property type="entry name" value="NAD(P)-binding Rossmann-like Domain"/>
    <property type="match status" value="1"/>
</dbReference>
<dbReference type="Pfam" id="PF21378">
    <property type="entry name" value="YceM-like_C"/>
    <property type="match status" value="1"/>
</dbReference>
<evidence type="ECO:0000313" key="3">
    <source>
        <dbReference type="EMBL" id="MCL6293678.1"/>
    </source>
</evidence>
<dbReference type="Pfam" id="PF01408">
    <property type="entry name" value="GFO_IDH_MocA"/>
    <property type="match status" value="1"/>
</dbReference>
<keyword evidence="4" id="KW-1185">Reference proteome</keyword>
<organism evidence="3 4">
    <name type="scientific">Jejuia spongiicola</name>
    <dbReference type="NCBI Taxonomy" id="2942207"/>
    <lineage>
        <taxon>Bacteria</taxon>
        <taxon>Pseudomonadati</taxon>
        <taxon>Bacteroidota</taxon>
        <taxon>Flavobacteriia</taxon>
        <taxon>Flavobacteriales</taxon>
        <taxon>Flavobacteriaceae</taxon>
        <taxon>Jejuia</taxon>
    </lineage>
</organism>
<feature type="domain" description="Gfo/Idh/MocA-like oxidoreductase N-terminal" evidence="1">
    <location>
        <begin position="8"/>
        <end position="125"/>
    </location>
</feature>
<evidence type="ECO:0000313" key="4">
    <source>
        <dbReference type="Proteomes" id="UP001165381"/>
    </source>
</evidence>
<dbReference type="InterPro" id="IPR048477">
    <property type="entry name" value="YceM-like_C"/>
</dbReference>
<gene>
    <name evidence="3" type="ORF">M3P09_01660</name>
</gene>
<proteinExistence type="predicted"/>
<dbReference type="Gene3D" id="3.30.360.10">
    <property type="entry name" value="Dihydrodipicolinate Reductase, domain 2"/>
    <property type="match status" value="1"/>
</dbReference>
<dbReference type="PANTHER" id="PTHR43708">
    <property type="entry name" value="CONSERVED EXPRESSED OXIDOREDUCTASE (EUROFUNG)"/>
    <property type="match status" value="1"/>
</dbReference>
<feature type="domain" description="YceM-like C-terminal" evidence="2">
    <location>
        <begin position="144"/>
        <end position="239"/>
    </location>
</feature>
<name>A0ABT0QB14_9FLAO</name>
<sequence>MNNLQKKRIALIGLGDIAKKAYLPIIASHSKVTPILCTRDKSVLKDLATQYRIDEVYFDIKTLIENKPDAVMVHSSTESHFELVLKLLEAKIPVFVDKPLCYSLQETETLLNIATQHKVLLYLGFNRRFAPLISSLKNEQNPIQVFWKKNRTNLPATPRVFIFDDFIHVIDSLRFLGNGIIKNLQVFSKTNNNLLESIHVQWQQNETLLSGSMNRVSGITEEHVEYYSKDNKWQIEELVSGALFKNETKESIGFNNWDSTLYKRGFVDLIEDWLQALNEPNFNSNRIKDIWNTHYLCETILENVFK</sequence>
<evidence type="ECO:0000259" key="1">
    <source>
        <dbReference type="Pfam" id="PF01408"/>
    </source>
</evidence>
<dbReference type="EMBL" id="JAMFLZ010000001">
    <property type="protein sequence ID" value="MCL6293678.1"/>
    <property type="molecule type" value="Genomic_DNA"/>
</dbReference>
<dbReference type="SUPFAM" id="SSF55347">
    <property type="entry name" value="Glyceraldehyde-3-phosphate dehydrogenase-like, C-terminal domain"/>
    <property type="match status" value="1"/>
</dbReference>
<comment type="caution">
    <text evidence="3">The sequence shown here is derived from an EMBL/GenBank/DDBJ whole genome shotgun (WGS) entry which is preliminary data.</text>
</comment>
<dbReference type="SUPFAM" id="SSF51735">
    <property type="entry name" value="NAD(P)-binding Rossmann-fold domains"/>
    <property type="match status" value="1"/>
</dbReference>
<accession>A0ABT0QB14</accession>
<dbReference type="RefSeq" id="WP_249971789.1">
    <property type="nucleotide sequence ID" value="NZ_JAMFLZ010000001.1"/>
</dbReference>
<reference evidence="3" key="1">
    <citation type="submission" date="2022-05" db="EMBL/GenBank/DDBJ databases">
        <authorList>
            <person name="Park J.-S."/>
        </authorList>
    </citation>
    <scope>NUCLEOTIDE SEQUENCE</scope>
    <source>
        <strain evidence="3">2012CJ34-3</strain>
    </source>
</reference>